<evidence type="ECO:0000313" key="2">
    <source>
        <dbReference type="Proteomes" id="UP001458880"/>
    </source>
</evidence>
<dbReference type="AlphaFoldDB" id="A0AAW1ISQ5"/>
<evidence type="ECO:0000313" key="1">
    <source>
        <dbReference type="EMBL" id="KAK9692942.1"/>
    </source>
</evidence>
<gene>
    <name evidence="1" type="ORF">QE152_g34786</name>
</gene>
<protein>
    <submittedName>
        <fullName evidence="1">Uncharacterized protein</fullName>
    </submittedName>
</protein>
<dbReference type="EMBL" id="JASPKY010000559">
    <property type="protein sequence ID" value="KAK9692942.1"/>
    <property type="molecule type" value="Genomic_DNA"/>
</dbReference>
<reference evidence="1 2" key="1">
    <citation type="journal article" date="2024" name="BMC Genomics">
        <title>De novo assembly and annotation of Popillia japonica's genome with initial clues to its potential as an invasive pest.</title>
        <authorList>
            <person name="Cucini C."/>
            <person name="Boschi S."/>
            <person name="Funari R."/>
            <person name="Cardaioli E."/>
            <person name="Iannotti N."/>
            <person name="Marturano G."/>
            <person name="Paoli F."/>
            <person name="Bruttini M."/>
            <person name="Carapelli A."/>
            <person name="Frati F."/>
            <person name="Nardi F."/>
        </authorList>
    </citation>
    <scope>NUCLEOTIDE SEQUENCE [LARGE SCALE GENOMIC DNA]</scope>
    <source>
        <strain evidence="1">DMR45628</strain>
    </source>
</reference>
<accession>A0AAW1ISQ5</accession>
<proteinExistence type="predicted"/>
<sequence length="140" mass="15616">MDLATFRYEIAETLCRAGIPMGPKRGRQSSSLNHELEAKKRKANAAIIPSQGIRTDETSHWPVYNDVRQRYSVTVTNFLVANLPPHLRHRHTIVFIRDSVGGQMPEGMVPLGTVAGYQAAYKEEGPTVVVRFIRIEGGSQ</sequence>
<name>A0AAW1ISQ5_POPJA</name>
<keyword evidence="2" id="KW-1185">Reference proteome</keyword>
<dbReference type="Proteomes" id="UP001458880">
    <property type="component" value="Unassembled WGS sequence"/>
</dbReference>
<comment type="caution">
    <text evidence="1">The sequence shown here is derived from an EMBL/GenBank/DDBJ whole genome shotgun (WGS) entry which is preliminary data.</text>
</comment>
<organism evidence="1 2">
    <name type="scientific">Popillia japonica</name>
    <name type="common">Japanese beetle</name>
    <dbReference type="NCBI Taxonomy" id="7064"/>
    <lineage>
        <taxon>Eukaryota</taxon>
        <taxon>Metazoa</taxon>
        <taxon>Ecdysozoa</taxon>
        <taxon>Arthropoda</taxon>
        <taxon>Hexapoda</taxon>
        <taxon>Insecta</taxon>
        <taxon>Pterygota</taxon>
        <taxon>Neoptera</taxon>
        <taxon>Endopterygota</taxon>
        <taxon>Coleoptera</taxon>
        <taxon>Polyphaga</taxon>
        <taxon>Scarabaeiformia</taxon>
        <taxon>Scarabaeidae</taxon>
        <taxon>Rutelinae</taxon>
        <taxon>Popillia</taxon>
    </lineage>
</organism>